<comment type="cofactor">
    <cofactor evidence="1">
        <name>pyridoxal 5'-phosphate</name>
        <dbReference type="ChEBI" id="CHEBI:597326"/>
    </cofactor>
</comment>
<dbReference type="EMBL" id="BIFR01000001">
    <property type="protein sequence ID" value="GCE11580.1"/>
    <property type="molecule type" value="Genomic_DNA"/>
</dbReference>
<dbReference type="GO" id="GO:0042802">
    <property type="term" value="F:identical protein binding"/>
    <property type="evidence" value="ECO:0007669"/>
    <property type="project" value="TreeGrafter"/>
</dbReference>
<dbReference type="PANTHER" id="PTHR11986:SF112">
    <property type="entry name" value="PUTRESCINE AMINOTRANSFERASE"/>
    <property type="match status" value="1"/>
</dbReference>
<dbReference type="InterPro" id="IPR050103">
    <property type="entry name" value="Class-III_PLP-dep_AT"/>
</dbReference>
<dbReference type="CDD" id="cd00610">
    <property type="entry name" value="OAT_like"/>
    <property type="match status" value="1"/>
</dbReference>
<keyword evidence="2 3" id="KW-0663">Pyridoxal phosphate</keyword>
<keyword evidence="4" id="KW-0032">Aminotransferase</keyword>
<dbReference type="AlphaFoldDB" id="A0A401ZXK9"/>
<accession>A0A401ZXK9</accession>
<evidence type="ECO:0000313" key="5">
    <source>
        <dbReference type="Proteomes" id="UP000287352"/>
    </source>
</evidence>
<dbReference type="InterPro" id="IPR049704">
    <property type="entry name" value="Aminotrans_3_PPA_site"/>
</dbReference>
<name>A0A401ZXK9_9CHLR</name>
<dbReference type="RefSeq" id="WP_126579272.1">
    <property type="nucleotide sequence ID" value="NZ_BIFR01000001.1"/>
</dbReference>
<dbReference type="GO" id="GO:0033094">
    <property type="term" value="F:putrescine--2-oxoglutarate transaminase activity"/>
    <property type="evidence" value="ECO:0007669"/>
    <property type="project" value="TreeGrafter"/>
</dbReference>
<protein>
    <submittedName>
        <fullName evidence="4">Putrescine aminotransferase</fullName>
    </submittedName>
</protein>
<dbReference type="InterPro" id="IPR015424">
    <property type="entry name" value="PyrdxlP-dep_Trfase"/>
</dbReference>
<dbReference type="PROSITE" id="PS00600">
    <property type="entry name" value="AA_TRANSFER_CLASS_3"/>
    <property type="match status" value="1"/>
</dbReference>
<dbReference type="FunFam" id="3.40.640.10:FF:000004">
    <property type="entry name" value="Acetylornithine aminotransferase"/>
    <property type="match status" value="1"/>
</dbReference>
<reference evidence="5" key="1">
    <citation type="submission" date="2018-12" db="EMBL/GenBank/DDBJ databases">
        <title>Tengunoibacter tsumagoiensis gen. nov., sp. nov., Dictyobacter kobayashii sp. nov., D. alpinus sp. nov., and D. joshuensis sp. nov. and description of Dictyobacteraceae fam. nov. within the order Ktedonobacterales isolated from Tengu-no-mugimeshi.</title>
        <authorList>
            <person name="Wang C.M."/>
            <person name="Zheng Y."/>
            <person name="Sakai Y."/>
            <person name="Toyoda A."/>
            <person name="Minakuchi Y."/>
            <person name="Abe K."/>
            <person name="Yokota A."/>
            <person name="Yabe S."/>
        </authorList>
    </citation>
    <scope>NUCLEOTIDE SEQUENCE [LARGE SCALE GENOMIC DNA]</scope>
    <source>
        <strain evidence="5">Uno3</strain>
    </source>
</reference>
<keyword evidence="5" id="KW-1185">Reference proteome</keyword>
<dbReference type="Pfam" id="PF00202">
    <property type="entry name" value="Aminotran_3"/>
    <property type="match status" value="1"/>
</dbReference>
<dbReference type="PANTHER" id="PTHR11986">
    <property type="entry name" value="AMINOTRANSFERASE CLASS III"/>
    <property type="match status" value="1"/>
</dbReference>
<comment type="similarity">
    <text evidence="3">Belongs to the class-III pyridoxal-phosphate-dependent aminotransferase family.</text>
</comment>
<dbReference type="Gene3D" id="3.40.640.10">
    <property type="entry name" value="Type I PLP-dependent aspartate aminotransferase-like (Major domain)"/>
    <property type="match status" value="1"/>
</dbReference>
<dbReference type="NCBIfam" id="NF008570">
    <property type="entry name" value="PRK11522.1"/>
    <property type="match status" value="1"/>
</dbReference>
<evidence type="ECO:0000313" key="4">
    <source>
        <dbReference type="EMBL" id="GCE11580.1"/>
    </source>
</evidence>
<organism evidence="4 5">
    <name type="scientific">Tengunoibacter tsumagoiensis</name>
    <dbReference type="NCBI Taxonomy" id="2014871"/>
    <lineage>
        <taxon>Bacteria</taxon>
        <taxon>Bacillati</taxon>
        <taxon>Chloroflexota</taxon>
        <taxon>Ktedonobacteria</taxon>
        <taxon>Ktedonobacterales</taxon>
        <taxon>Dictyobacteraceae</taxon>
        <taxon>Tengunoibacter</taxon>
    </lineage>
</organism>
<dbReference type="InterPro" id="IPR015421">
    <property type="entry name" value="PyrdxlP-dep_Trfase_major"/>
</dbReference>
<dbReference type="InterPro" id="IPR005814">
    <property type="entry name" value="Aminotrans_3"/>
</dbReference>
<evidence type="ECO:0000256" key="1">
    <source>
        <dbReference type="ARBA" id="ARBA00001933"/>
    </source>
</evidence>
<dbReference type="SUPFAM" id="SSF53383">
    <property type="entry name" value="PLP-dependent transferases"/>
    <property type="match status" value="1"/>
</dbReference>
<dbReference type="GO" id="GO:0009447">
    <property type="term" value="P:putrescine catabolic process"/>
    <property type="evidence" value="ECO:0007669"/>
    <property type="project" value="TreeGrafter"/>
</dbReference>
<dbReference type="OrthoDB" id="9807885at2"/>
<sequence>MSTDGLLKALNDSQRYLDVVHKPHLGKSEAEWLIETTVSNFAKYYNSGFIEYRKSVAEAGDFASVEWTGSGATFRDVQGREFIDCLGGFGIFNLGWSHPKVVGAVQAQLQKSPLPTQELLDPLRGMLAHLLAEITPGDIQYSFFVGSGTEAVEGAMKLAKLYTRKSGFIAAVRGFHGKTTGSLALTGKAVFRRPAMPLHNNIYHVPYGDADAVEQQLKIAREVGNDIAAVVMEPIQGEAGAIVPPDDFWPRLRQLCDEYEVLLIADEVQTGMGRTGKLWGVNHWDVAPDIITSAKALGGGVMPIGAFMATPKIWSVFNSNPFIHTSTTGGNPLACAAAIAAINVTLEEGLSEQAAEKGDYFITKLREIASRHSDIYTDITGKGLLIGQHFVNDDIGYEIASGLFKRGVLISGTLNNSRVIRIEPPLVITREEIDTILNRLEDTIQGLHTSVSAPIVGGGETNIVVA</sequence>
<dbReference type="Gene3D" id="3.90.1150.10">
    <property type="entry name" value="Aspartate Aminotransferase, domain 1"/>
    <property type="match status" value="1"/>
</dbReference>
<evidence type="ECO:0000256" key="2">
    <source>
        <dbReference type="ARBA" id="ARBA00022898"/>
    </source>
</evidence>
<dbReference type="Proteomes" id="UP000287352">
    <property type="component" value="Unassembled WGS sequence"/>
</dbReference>
<proteinExistence type="inferred from homology"/>
<gene>
    <name evidence="4" type="primary">patA</name>
    <name evidence="4" type="ORF">KTT_14390</name>
</gene>
<dbReference type="InterPro" id="IPR015422">
    <property type="entry name" value="PyrdxlP-dep_Trfase_small"/>
</dbReference>
<comment type="caution">
    <text evidence="4">The sequence shown here is derived from an EMBL/GenBank/DDBJ whole genome shotgun (WGS) entry which is preliminary data.</text>
</comment>
<dbReference type="PIRSF" id="PIRSF000521">
    <property type="entry name" value="Transaminase_4ab_Lys_Orn"/>
    <property type="match status" value="1"/>
</dbReference>
<keyword evidence="4" id="KW-0808">Transferase</keyword>
<evidence type="ECO:0000256" key="3">
    <source>
        <dbReference type="RuleBase" id="RU003560"/>
    </source>
</evidence>
<dbReference type="GO" id="GO:0030170">
    <property type="term" value="F:pyridoxal phosphate binding"/>
    <property type="evidence" value="ECO:0007669"/>
    <property type="project" value="InterPro"/>
</dbReference>